<dbReference type="AlphaFoldDB" id="A0A9N9QB70"/>
<evidence type="ECO:0000313" key="3">
    <source>
        <dbReference type="EMBL" id="CAG8980911.1"/>
    </source>
</evidence>
<feature type="transmembrane region" description="Helical" evidence="2">
    <location>
        <begin position="33"/>
        <end position="52"/>
    </location>
</feature>
<name>A0A9N9QB70_9HELO</name>
<dbReference type="PANTHER" id="PTHR28019">
    <property type="entry name" value="CELL MEMBRANE PROTEIN YLR413W-RELATED"/>
    <property type="match status" value="1"/>
</dbReference>
<dbReference type="GO" id="GO:0005886">
    <property type="term" value="C:plasma membrane"/>
    <property type="evidence" value="ECO:0007669"/>
    <property type="project" value="InterPro"/>
</dbReference>
<sequence length="508" mass="53330">MNVLRRLGNRTMVGSDKAISLATPPSASNKKSAVLTFFAAIISFVLGLVVIISNARANSLRDNSMASFNMSTVGQGLIKVYPANGSNSAGAGGTGGTAGLGRRMMGSGDIGSPITFRQHRAREVEVEVREVVSNTVGKQVMGREALPAPDPTPAPDANAGILPSPEEVEGFFRSAGNAVATKIVPNAPLATGAPMDGASGDLLNDIGTFFGGVLGNLTGAVGNGLQPIADSAIQGLLRGAGIQEWYGLYLTEYCSGNWSPRYSDPNAKLQVTTCKKYMDIDAPSKVINSTFQVGNQIIDIAPLNIVNNLASLTVYISDILTALIVLLSLHIVFSALIIFSIPLYLLRAALRTDRISLILGTLISLDAITTQLVAVLVTVLGIVATLLGNDLLGDLGVQAGKGGEVLGMLWVSAVVMTVGAVSWFVSLFRRTSVRRRRVGVMLGDSGEGEKSRATTRGVDGDEEALGVFSGPVEGTDASVERRSWQSLDRDEVRVPRSRAGEGNSTSWV</sequence>
<protein>
    <submittedName>
        <fullName evidence="3">Uncharacterized protein</fullName>
    </submittedName>
</protein>
<dbReference type="Proteomes" id="UP000701801">
    <property type="component" value="Unassembled WGS sequence"/>
</dbReference>
<proteinExistence type="predicted"/>
<evidence type="ECO:0000256" key="1">
    <source>
        <dbReference type="SAM" id="MobiDB-lite"/>
    </source>
</evidence>
<keyword evidence="2" id="KW-0812">Transmembrane</keyword>
<feature type="region of interest" description="Disordered" evidence="1">
    <location>
        <begin position="462"/>
        <end position="508"/>
    </location>
</feature>
<keyword evidence="2" id="KW-0472">Membrane</keyword>
<feature type="region of interest" description="Disordered" evidence="1">
    <location>
        <begin position="142"/>
        <end position="163"/>
    </location>
</feature>
<dbReference type="Pfam" id="PF06687">
    <property type="entry name" value="SUR7"/>
    <property type="match status" value="1"/>
</dbReference>
<keyword evidence="4" id="KW-1185">Reference proteome</keyword>
<organism evidence="3 4">
    <name type="scientific">Hymenoscyphus albidus</name>
    <dbReference type="NCBI Taxonomy" id="595503"/>
    <lineage>
        <taxon>Eukaryota</taxon>
        <taxon>Fungi</taxon>
        <taxon>Dikarya</taxon>
        <taxon>Ascomycota</taxon>
        <taxon>Pezizomycotina</taxon>
        <taxon>Leotiomycetes</taxon>
        <taxon>Helotiales</taxon>
        <taxon>Helotiaceae</taxon>
        <taxon>Hymenoscyphus</taxon>
    </lineage>
</organism>
<accession>A0A9N9QB70</accession>
<evidence type="ECO:0000256" key="2">
    <source>
        <dbReference type="SAM" id="Phobius"/>
    </source>
</evidence>
<keyword evidence="2" id="KW-1133">Transmembrane helix</keyword>
<evidence type="ECO:0000313" key="4">
    <source>
        <dbReference type="Proteomes" id="UP000701801"/>
    </source>
</evidence>
<feature type="transmembrane region" description="Helical" evidence="2">
    <location>
        <begin position="407"/>
        <end position="428"/>
    </location>
</feature>
<feature type="compositionally biased region" description="Basic and acidic residues" evidence="1">
    <location>
        <begin position="478"/>
        <end position="494"/>
    </location>
</feature>
<dbReference type="PANTHER" id="PTHR28019:SF7">
    <property type="entry name" value="SUR7 PROTEIN"/>
    <property type="match status" value="1"/>
</dbReference>
<feature type="transmembrane region" description="Helical" evidence="2">
    <location>
        <begin position="357"/>
        <end position="387"/>
    </location>
</feature>
<dbReference type="InterPro" id="IPR052413">
    <property type="entry name" value="SUR7_domain"/>
</dbReference>
<dbReference type="GO" id="GO:0031505">
    <property type="term" value="P:fungal-type cell wall organization"/>
    <property type="evidence" value="ECO:0007669"/>
    <property type="project" value="TreeGrafter"/>
</dbReference>
<dbReference type="InterPro" id="IPR009571">
    <property type="entry name" value="SUR7/Rim9-like_fungi"/>
</dbReference>
<dbReference type="OrthoDB" id="4159154at2759"/>
<comment type="caution">
    <text evidence="3">The sequence shown here is derived from an EMBL/GenBank/DDBJ whole genome shotgun (WGS) entry which is preliminary data.</text>
</comment>
<dbReference type="EMBL" id="CAJVRM010000428">
    <property type="protein sequence ID" value="CAG8980911.1"/>
    <property type="molecule type" value="Genomic_DNA"/>
</dbReference>
<reference evidence="3" key="1">
    <citation type="submission" date="2021-07" db="EMBL/GenBank/DDBJ databases">
        <authorList>
            <person name="Durling M."/>
        </authorList>
    </citation>
    <scope>NUCLEOTIDE SEQUENCE</scope>
</reference>
<dbReference type="GO" id="GO:0051285">
    <property type="term" value="C:cell cortex of cell tip"/>
    <property type="evidence" value="ECO:0007669"/>
    <property type="project" value="TreeGrafter"/>
</dbReference>
<gene>
    <name evidence="3" type="ORF">HYALB_00012791</name>
</gene>
<feature type="transmembrane region" description="Helical" evidence="2">
    <location>
        <begin position="319"/>
        <end position="345"/>
    </location>
</feature>